<dbReference type="EMBL" id="VFMO01000001">
    <property type="protein sequence ID" value="TQJ14467.1"/>
    <property type="molecule type" value="Genomic_DNA"/>
</dbReference>
<evidence type="ECO:0000259" key="1">
    <source>
        <dbReference type="Pfam" id="PF03756"/>
    </source>
</evidence>
<dbReference type="AlphaFoldDB" id="A0A542EGJ3"/>
<dbReference type="Pfam" id="PF03756">
    <property type="entry name" value="AfsA"/>
    <property type="match status" value="2"/>
</dbReference>
<sequence>MEDRCPTTASPVTMQNWVHKRSAAQVLVRAIRTSTTSMATLDVHWSPDIDAVFRCLGAYSPLIVIETVRQSVIATAHHLLGVELGTAFMMREIDVEFLGFASIRDVSEEGVSLTVEVECAARIRNTQHWTIRIRVDDSDVARATGISMLAVQPLYARLRGGRAHKLIESVKVEANRSLSSRGRDGCLGRLGGVPVLHVDQDHPVFFDHPLDHVPGLLVIEAALQVPLIGEFAVRFPIARVVAAFSTFIELDVPCYVTWNDDDYGWHATFTQGTETKSVVRVDLGGAPMAGQG</sequence>
<comment type="caution">
    <text evidence="2">The sequence shown here is derived from an EMBL/GenBank/DDBJ whole genome shotgun (WGS) entry which is preliminary data.</text>
</comment>
<accession>A0A542EGJ3</accession>
<reference evidence="2 3" key="1">
    <citation type="submission" date="2019-06" db="EMBL/GenBank/DDBJ databases">
        <title>Sequencing the genomes of 1000 actinobacteria strains.</title>
        <authorList>
            <person name="Klenk H.-P."/>
        </authorList>
    </citation>
    <scope>NUCLEOTIDE SEQUENCE [LARGE SCALE GENOMIC DNA]</scope>
    <source>
        <strain evidence="2 3">DSM 19828</strain>
    </source>
</reference>
<dbReference type="InterPro" id="IPR005509">
    <property type="entry name" value="AfsA_hotdog_dom"/>
</dbReference>
<evidence type="ECO:0000313" key="3">
    <source>
        <dbReference type="Proteomes" id="UP000320806"/>
    </source>
</evidence>
<protein>
    <submittedName>
        <fullName evidence="2">A-factor biosynthesis hotdog protein</fullName>
    </submittedName>
</protein>
<gene>
    <name evidence="2" type="ORF">FB459_1930</name>
</gene>
<dbReference type="Proteomes" id="UP000320806">
    <property type="component" value="Unassembled WGS sequence"/>
</dbReference>
<keyword evidence="3" id="KW-1185">Reference proteome</keyword>
<feature type="domain" description="A-factor biosynthesis hotdog" evidence="1">
    <location>
        <begin position="197"/>
        <end position="257"/>
    </location>
</feature>
<feature type="domain" description="A-factor biosynthesis hotdog" evidence="1">
    <location>
        <begin position="18"/>
        <end position="144"/>
    </location>
</feature>
<evidence type="ECO:0000313" key="2">
    <source>
        <dbReference type="EMBL" id="TQJ14467.1"/>
    </source>
</evidence>
<proteinExistence type="predicted"/>
<name>A0A542EGJ3_9MICO</name>
<organism evidence="2 3">
    <name type="scientific">Yimella lutea</name>
    <dbReference type="NCBI Taxonomy" id="587872"/>
    <lineage>
        <taxon>Bacteria</taxon>
        <taxon>Bacillati</taxon>
        <taxon>Actinomycetota</taxon>
        <taxon>Actinomycetes</taxon>
        <taxon>Micrococcales</taxon>
        <taxon>Dermacoccaceae</taxon>
        <taxon>Yimella</taxon>
    </lineage>
</organism>